<accession>A0AAN4PBQ2</accession>
<dbReference type="InterPro" id="IPR017927">
    <property type="entry name" value="FAD-bd_FR_type"/>
</dbReference>
<dbReference type="EMBL" id="BCLY01000001">
    <property type="protein sequence ID" value="GAQ02976.1"/>
    <property type="molecule type" value="Genomic_DNA"/>
</dbReference>
<dbReference type="InterPro" id="IPR017938">
    <property type="entry name" value="Riboflavin_synthase-like_b-brl"/>
</dbReference>
<dbReference type="PROSITE" id="PS51384">
    <property type="entry name" value="FAD_FR"/>
    <property type="match status" value="1"/>
</dbReference>
<dbReference type="SUPFAM" id="SSF52343">
    <property type="entry name" value="Ferredoxin reductase-like, C-terminal NADP-linked domain"/>
    <property type="match status" value="1"/>
</dbReference>
<reference evidence="3 4" key="1">
    <citation type="submission" date="2015-11" db="EMBL/GenBank/DDBJ databases">
        <title>Aspergillus lentulus strain IFM 54703T.</title>
        <authorList>
            <person name="Kusuya Y."/>
            <person name="Sakai K."/>
            <person name="Kamei K."/>
            <person name="Takahashi H."/>
            <person name="Yaguchi T."/>
        </authorList>
    </citation>
    <scope>NUCLEOTIDE SEQUENCE [LARGE SCALE GENOMIC DNA]</scope>
    <source>
        <strain evidence="3 4">IFM 54703</strain>
    </source>
</reference>
<dbReference type="GO" id="GO:0016491">
    <property type="term" value="F:oxidoreductase activity"/>
    <property type="evidence" value="ECO:0007669"/>
    <property type="project" value="InterPro"/>
</dbReference>
<evidence type="ECO:0000259" key="2">
    <source>
        <dbReference type="PROSITE" id="PS51384"/>
    </source>
</evidence>
<sequence length="613" mass="67149">MSSVVAGSIRPWHDGEEKMHKLLRVPHRDNPTVPSISPRAAHLIKQSPLLAIGTLDQEGRPWSSIWGGTKGFATPTSDSTLDIKTPIGVTYDPVVESLLLDSTNNSGRLVSFLAVDLENHQRVKLHGRVAAGSLDTLDVEARVDVAHLIVHVDGSLGEYNPVNEKDTKAYILGNCPKYLNAKHILPAPPDPKLISKSPQLHLKALTLLHRADCFFISPSHGREAMGTNIRGGPPGFVRIVSNEPSGGVFIYPEYSGNRLYQTLGNLQISPLAGFVFPDFGSGDALFITGRTEILIGKDASSVLPRSNIAVRVTITSARFLEKALAFRGIPGKPSPYNPSVRYLITEKTSSAALADRESTVTATLIRKEIITPSIGRFRFRLSDKEKAGPWSAGQYATFSFQNELDMGYRHMNDSDPSSLNDDFVRTFTISSCPGYGIPDGEFEITARRNGKITNYLFRESTRVGLEVPLKGFGGDFSFKKQSDDGILPFVAGGIGITPVLAQLPTIDIRKLRLLWSISIEGIALVVDAFRRFPGLPCSTTVFITELSSQHGRVLEELEAIDSSGALVYYRRMGANDIDLALADTWYFCGSPSLRVPVLDWLAGKDVVYEDFDY</sequence>
<dbReference type="InterPro" id="IPR039261">
    <property type="entry name" value="FNR_nucleotide-bd"/>
</dbReference>
<dbReference type="PANTHER" id="PTHR42815:SF2">
    <property type="entry name" value="FAD-BINDING, PUTATIVE (AFU_ORTHOLOGUE AFUA_6G07600)-RELATED"/>
    <property type="match status" value="1"/>
</dbReference>
<keyword evidence="1" id="KW-0496">Mitochondrion</keyword>
<organism evidence="3 4">
    <name type="scientific">Aspergillus lentulus</name>
    <dbReference type="NCBI Taxonomy" id="293939"/>
    <lineage>
        <taxon>Eukaryota</taxon>
        <taxon>Fungi</taxon>
        <taxon>Dikarya</taxon>
        <taxon>Ascomycota</taxon>
        <taxon>Pezizomycotina</taxon>
        <taxon>Eurotiomycetes</taxon>
        <taxon>Eurotiomycetidae</taxon>
        <taxon>Eurotiales</taxon>
        <taxon>Aspergillaceae</taxon>
        <taxon>Aspergillus</taxon>
        <taxon>Aspergillus subgen. Fumigati</taxon>
    </lineage>
</organism>
<evidence type="ECO:0000313" key="4">
    <source>
        <dbReference type="Proteomes" id="UP000051487"/>
    </source>
</evidence>
<name>A0AAN4PBQ2_ASPLE</name>
<dbReference type="SUPFAM" id="SSF63380">
    <property type="entry name" value="Riboflavin synthase domain-like"/>
    <property type="match status" value="1"/>
</dbReference>
<proteinExistence type="predicted"/>
<dbReference type="AlphaFoldDB" id="A0AAN4PBQ2"/>
<dbReference type="Gene3D" id="2.40.30.10">
    <property type="entry name" value="Translation factors"/>
    <property type="match status" value="1"/>
</dbReference>
<gene>
    <name evidence="3" type="ORF">ALT_0297</name>
</gene>
<dbReference type="PANTHER" id="PTHR42815">
    <property type="entry name" value="FAD-BINDING, PUTATIVE (AFU_ORTHOLOGUE AFUA_6G07600)-RELATED"/>
    <property type="match status" value="1"/>
</dbReference>
<dbReference type="CDD" id="cd06197">
    <property type="entry name" value="FNR_like_2"/>
    <property type="match status" value="1"/>
</dbReference>
<evidence type="ECO:0000256" key="1">
    <source>
        <dbReference type="ARBA" id="ARBA00023128"/>
    </source>
</evidence>
<protein>
    <recommendedName>
        <fullName evidence="2">FAD-binding FR-type domain-containing protein</fullName>
    </recommendedName>
</protein>
<dbReference type="Proteomes" id="UP000051487">
    <property type="component" value="Unassembled WGS sequence"/>
</dbReference>
<comment type="caution">
    <text evidence="3">The sequence shown here is derived from an EMBL/GenBank/DDBJ whole genome shotgun (WGS) entry which is preliminary data.</text>
</comment>
<evidence type="ECO:0000313" key="3">
    <source>
        <dbReference type="EMBL" id="GAQ02976.1"/>
    </source>
</evidence>
<feature type="domain" description="FAD-binding FR-type" evidence="2">
    <location>
        <begin position="357"/>
        <end position="479"/>
    </location>
</feature>